<dbReference type="InterPro" id="IPR042100">
    <property type="entry name" value="Bug_dom1"/>
</dbReference>
<organism evidence="3 4">
    <name type="scientific">Zwartia hollandica</name>
    <dbReference type="NCBI Taxonomy" id="324606"/>
    <lineage>
        <taxon>Bacteria</taxon>
        <taxon>Pseudomonadati</taxon>
        <taxon>Pseudomonadota</taxon>
        <taxon>Betaproteobacteria</taxon>
        <taxon>Burkholderiales</taxon>
        <taxon>Alcaligenaceae</taxon>
        <taxon>Zwartia</taxon>
    </lineage>
</organism>
<accession>A0A953N9K5</accession>
<dbReference type="Pfam" id="PF03401">
    <property type="entry name" value="TctC"/>
    <property type="match status" value="1"/>
</dbReference>
<evidence type="ECO:0000256" key="1">
    <source>
        <dbReference type="ARBA" id="ARBA00006987"/>
    </source>
</evidence>
<gene>
    <name evidence="3" type="ORF">KZZ10_07495</name>
</gene>
<dbReference type="Gene3D" id="3.40.190.10">
    <property type="entry name" value="Periplasmic binding protein-like II"/>
    <property type="match status" value="1"/>
</dbReference>
<dbReference type="AlphaFoldDB" id="A0A953N9K5"/>
<keyword evidence="4" id="KW-1185">Reference proteome</keyword>
<comment type="caution">
    <text evidence="3">The sequence shown here is derived from an EMBL/GenBank/DDBJ whole genome shotgun (WGS) entry which is preliminary data.</text>
</comment>
<sequence length="322" mass="33906">MKLLQRVSSILVSIGLAVASTAVCAQKFPEKPVKIIVPFAPGGGADMLARTLSASLADMWGQPVVVENRAGASGNIGAEAVARSEPDGYTLLLTSSAFVISPGMSNKLPFNVEKDFTPITLAAELPNVLVVHPSVKASTAKELEALIRSNTTKISYASPGNGTGGHLAAELFKQSAGVEITHIPYKGGGAVIADLLAGHVQMTFATLPSVIAYINADKVRALALTTSKRAFIDAPTMIESGYAGFDISTWLGFLGPANMTSALVEKLYQDIQKLMKSEGIAEKLKQQGMLEVGLSPSEFAKKITKDVEMYKNIIQKSGLKAG</sequence>
<dbReference type="PIRSF" id="PIRSF017082">
    <property type="entry name" value="YflP"/>
    <property type="match status" value="1"/>
</dbReference>
<protein>
    <submittedName>
        <fullName evidence="3">Tripartite tricarboxylate transporter substrate binding protein</fullName>
    </submittedName>
</protein>
<proteinExistence type="inferred from homology"/>
<dbReference type="Gene3D" id="3.40.190.150">
    <property type="entry name" value="Bordetella uptake gene, domain 1"/>
    <property type="match status" value="1"/>
</dbReference>
<feature type="chain" id="PRO_5036796162" evidence="2">
    <location>
        <begin position="26"/>
        <end position="322"/>
    </location>
</feature>
<evidence type="ECO:0000313" key="3">
    <source>
        <dbReference type="EMBL" id="MBZ1350488.1"/>
    </source>
</evidence>
<reference evidence="3" key="1">
    <citation type="submission" date="2021-07" db="EMBL/GenBank/DDBJ databases">
        <title>New genus and species of the family Alcaligenaceae.</title>
        <authorList>
            <person name="Hahn M.W."/>
        </authorList>
    </citation>
    <scope>NUCLEOTIDE SEQUENCE</scope>
    <source>
        <strain evidence="3">LF4-65</strain>
    </source>
</reference>
<dbReference type="RefSeq" id="WP_259660864.1">
    <property type="nucleotide sequence ID" value="NZ_JAHXRI010000006.1"/>
</dbReference>
<keyword evidence="2" id="KW-0732">Signal</keyword>
<dbReference type="InterPro" id="IPR005064">
    <property type="entry name" value="BUG"/>
</dbReference>
<dbReference type="Proteomes" id="UP000739565">
    <property type="component" value="Unassembled WGS sequence"/>
</dbReference>
<dbReference type="SUPFAM" id="SSF53850">
    <property type="entry name" value="Periplasmic binding protein-like II"/>
    <property type="match status" value="1"/>
</dbReference>
<dbReference type="EMBL" id="JAHXRI010000006">
    <property type="protein sequence ID" value="MBZ1350488.1"/>
    <property type="molecule type" value="Genomic_DNA"/>
</dbReference>
<feature type="signal peptide" evidence="2">
    <location>
        <begin position="1"/>
        <end position="25"/>
    </location>
</feature>
<dbReference type="PANTHER" id="PTHR42928:SF5">
    <property type="entry name" value="BLR1237 PROTEIN"/>
    <property type="match status" value="1"/>
</dbReference>
<name>A0A953N9K5_9BURK</name>
<evidence type="ECO:0000313" key="4">
    <source>
        <dbReference type="Proteomes" id="UP000739565"/>
    </source>
</evidence>
<dbReference type="PANTHER" id="PTHR42928">
    <property type="entry name" value="TRICARBOXYLATE-BINDING PROTEIN"/>
    <property type="match status" value="1"/>
</dbReference>
<comment type="similarity">
    <text evidence="1">Belongs to the UPF0065 (bug) family.</text>
</comment>
<evidence type="ECO:0000256" key="2">
    <source>
        <dbReference type="SAM" id="SignalP"/>
    </source>
</evidence>
<dbReference type="CDD" id="cd13578">
    <property type="entry name" value="PBP2_Bug27"/>
    <property type="match status" value="1"/>
</dbReference>